<dbReference type="Gene3D" id="3.40.50.970">
    <property type="match status" value="2"/>
</dbReference>
<dbReference type="SMART" id="SM00861">
    <property type="entry name" value="Transket_pyr"/>
    <property type="match status" value="1"/>
</dbReference>
<dbReference type="CDD" id="cd02000">
    <property type="entry name" value="TPP_E1_PDC_ADC_BCADC"/>
    <property type="match status" value="1"/>
</dbReference>
<comment type="caution">
    <text evidence="8">The sequence shown here is derived from an EMBL/GenBank/DDBJ whole genome shotgun (WGS) entry which is preliminary data.</text>
</comment>
<name>A0ABP7DBC7_9ACTN</name>
<evidence type="ECO:0000256" key="4">
    <source>
        <dbReference type="ARBA" id="ARBA00023002"/>
    </source>
</evidence>
<keyword evidence="4" id="KW-0560">Oxidoreductase</keyword>
<sequence length="662" mass="69591">MTDTSVSPLSAITTLDAYRRMYVIRSFEQRCLALGADTIAGSMHFCGGQEAIPVGARAALREDDRVVATYRGHGWAIEWGIPLEELLGEVAHRAGGVNGGRAGSPYLMDPERGFIGENSIVGAGIPIGAGVAMAAQAAGNERVCVVSVGDGAMNQGATHEGINFAAVRDLPVIFVVENNAWSEMTPIALTARVENLAERAAGYGIPGVTIDGNDPFAVAAAVTEAAERARAGGGPTLIEAKTVRLMAHYNRDIEHYRTEGDKELSRALDPLPKLRARLLAEGVGEAEITALEGAAEAELDHVIARVLAMPEPDPATARDHVMALPGRATPAREGAETRTMPYWRGVNEALRAELAARPETLLYGEDVGHAGGIFGATRQLQKEFGAHRVFDTPISESAILGSAVGAAIEGIRPVVEIMWADFLFVALDQLVNQAANIRYISRGTRSVPIVVRTQQGATPGSCAQHSQCVEALLAHIPGLRVGLPAHADDAYSMLRAAINDPDPTVIIEARGLYNTKGEVRPLDQAPPIGGAAWRCRGGDVAIISWGAMSRTAEDAAAELAREGVEATVLDLRWLNPLDEEAIAEAVATAGGRVVVAHEAPVTGGFGAEIAARIAERHAGLLTAPVVRVGARDVPMPASPALQAAVLPHAGTIIEAARRLARG</sequence>
<evidence type="ECO:0000256" key="3">
    <source>
        <dbReference type="ARBA" id="ARBA00022532"/>
    </source>
</evidence>
<dbReference type="InterPro" id="IPR029061">
    <property type="entry name" value="THDP-binding"/>
</dbReference>
<evidence type="ECO:0000259" key="7">
    <source>
        <dbReference type="SMART" id="SM00861"/>
    </source>
</evidence>
<gene>
    <name evidence="8" type="ORF">GCM10022224_078490</name>
</gene>
<dbReference type="CDD" id="cd07036">
    <property type="entry name" value="TPP_PYR_E1-PDHc-beta_like"/>
    <property type="match status" value="1"/>
</dbReference>
<dbReference type="InterPro" id="IPR005475">
    <property type="entry name" value="Transketolase-like_Pyr-bd"/>
</dbReference>
<dbReference type="Pfam" id="PF02779">
    <property type="entry name" value="Transket_pyr"/>
    <property type="match status" value="1"/>
</dbReference>
<organism evidence="8 9">
    <name type="scientific">Nonomuraea antimicrobica</name>
    <dbReference type="NCBI Taxonomy" id="561173"/>
    <lineage>
        <taxon>Bacteria</taxon>
        <taxon>Bacillati</taxon>
        <taxon>Actinomycetota</taxon>
        <taxon>Actinomycetes</taxon>
        <taxon>Streptosporangiales</taxon>
        <taxon>Streptosporangiaceae</taxon>
        <taxon>Nonomuraea</taxon>
    </lineage>
</organism>
<dbReference type="InterPro" id="IPR033248">
    <property type="entry name" value="Transketolase_C"/>
</dbReference>
<comment type="catalytic activity">
    <reaction evidence="6">
        <text>N(6)-[(R)-lipoyl]-L-lysyl-[protein] + 2-oxoglutarate + H(+) = N(6)-[(R)-S(8)-succinyldihydrolipoyl]-L-lysyl-[protein] + CO2</text>
        <dbReference type="Rhea" id="RHEA:12188"/>
        <dbReference type="Rhea" id="RHEA-COMP:10474"/>
        <dbReference type="Rhea" id="RHEA-COMP:20092"/>
        <dbReference type="ChEBI" id="CHEBI:15378"/>
        <dbReference type="ChEBI" id="CHEBI:16526"/>
        <dbReference type="ChEBI" id="CHEBI:16810"/>
        <dbReference type="ChEBI" id="CHEBI:83099"/>
        <dbReference type="ChEBI" id="CHEBI:83120"/>
        <dbReference type="EC" id="1.2.4.2"/>
    </reaction>
</comment>
<comment type="cofactor">
    <cofactor evidence="1">
        <name>thiamine diphosphate</name>
        <dbReference type="ChEBI" id="CHEBI:58937"/>
    </cofactor>
</comment>
<dbReference type="RefSeq" id="WP_344890155.1">
    <property type="nucleotide sequence ID" value="NZ_BAAAZP010000163.1"/>
</dbReference>
<evidence type="ECO:0000256" key="6">
    <source>
        <dbReference type="ARBA" id="ARBA00051911"/>
    </source>
</evidence>
<feature type="domain" description="Transketolase-like pyrimidine-binding" evidence="7">
    <location>
        <begin position="340"/>
        <end position="515"/>
    </location>
</feature>
<accession>A0ABP7DBC7</accession>
<protein>
    <recommendedName>
        <fullName evidence="2">dihydrolipoyllysine-residue succinyltransferase</fullName>
        <ecNumber evidence="2">2.3.1.61</ecNumber>
    </recommendedName>
</protein>
<evidence type="ECO:0000313" key="8">
    <source>
        <dbReference type="EMBL" id="GAA3700935.1"/>
    </source>
</evidence>
<dbReference type="InterPro" id="IPR001017">
    <property type="entry name" value="DH_E1"/>
</dbReference>
<dbReference type="InterPro" id="IPR009014">
    <property type="entry name" value="Transketo_C/PFOR_II"/>
</dbReference>
<dbReference type="Gene3D" id="3.40.50.920">
    <property type="match status" value="1"/>
</dbReference>
<evidence type="ECO:0000256" key="1">
    <source>
        <dbReference type="ARBA" id="ARBA00001964"/>
    </source>
</evidence>
<reference evidence="9" key="1">
    <citation type="journal article" date="2019" name="Int. J. Syst. Evol. Microbiol.">
        <title>The Global Catalogue of Microorganisms (GCM) 10K type strain sequencing project: providing services to taxonomists for standard genome sequencing and annotation.</title>
        <authorList>
            <consortium name="The Broad Institute Genomics Platform"/>
            <consortium name="The Broad Institute Genome Sequencing Center for Infectious Disease"/>
            <person name="Wu L."/>
            <person name="Ma J."/>
        </authorList>
    </citation>
    <scope>NUCLEOTIDE SEQUENCE [LARGE SCALE GENOMIC DNA]</scope>
    <source>
        <strain evidence="9">JCM 16904</strain>
    </source>
</reference>
<dbReference type="Pfam" id="PF02780">
    <property type="entry name" value="Transketolase_C"/>
    <property type="match status" value="1"/>
</dbReference>
<evidence type="ECO:0000256" key="2">
    <source>
        <dbReference type="ARBA" id="ARBA00012945"/>
    </source>
</evidence>
<dbReference type="Proteomes" id="UP001500902">
    <property type="component" value="Unassembled WGS sequence"/>
</dbReference>
<evidence type="ECO:0000256" key="5">
    <source>
        <dbReference type="ARBA" id="ARBA00023052"/>
    </source>
</evidence>
<keyword evidence="3" id="KW-0816">Tricarboxylic acid cycle</keyword>
<dbReference type="SUPFAM" id="SSF52518">
    <property type="entry name" value="Thiamin diphosphate-binding fold (THDP-binding)"/>
    <property type="match status" value="2"/>
</dbReference>
<dbReference type="EC" id="2.3.1.61" evidence="2"/>
<dbReference type="PANTHER" id="PTHR43257">
    <property type="entry name" value="PYRUVATE DEHYDROGENASE E1 COMPONENT BETA SUBUNIT"/>
    <property type="match status" value="1"/>
</dbReference>
<dbReference type="PANTHER" id="PTHR43257:SF2">
    <property type="entry name" value="PYRUVATE DEHYDROGENASE E1 COMPONENT SUBUNIT BETA"/>
    <property type="match status" value="1"/>
</dbReference>
<dbReference type="SUPFAM" id="SSF52922">
    <property type="entry name" value="TK C-terminal domain-like"/>
    <property type="match status" value="1"/>
</dbReference>
<proteinExistence type="predicted"/>
<keyword evidence="9" id="KW-1185">Reference proteome</keyword>
<evidence type="ECO:0000313" key="9">
    <source>
        <dbReference type="Proteomes" id="UP001500902"/>
    </source>
</evidence>
<dbReference type="EMBL" id="BAAAZP010000163">
    <property type="protein sequence ID" value="GAA3700935.1"/>
    <property type="molecule type" value="Genomic_DNA"/>
</dbReference>
<keyword evidence="5" id="KW-0786">Thiamine pyrophosphate</keyword>
<dbReference type="Pfam" id="PF00676">
    <property type="entry name" value="E1_dh"/>
    <property type="match status" value="1"/>
</dbReference>